<dbReference type="InterPro" id="IPR039421">
    <property type="entry name" value="Type_1_exporter"/>
</dbReference>
<dbReference type="PROSITE" id="PS50929">
    <property type="entry name" value="ABC_TM1F"/>
    <property type="match status" value="1"/>
</dbReference>
<keyword evidence="8 12" id="KW-1133">Transmembrane helix</keyword>
<proteinExistence type="inferred from homology"/>
<dbReference type="Gene3D" id="1.20.1560.10">
    <property type="entry name" value="ABC transporter type 1, transmembrane domain"/>
    <property type="match status" value="1"/>
</dbReference>
<dbReference type="GO" id="GO:0016887">
    <property type="term" value="F:ATP hydrolysis activity"/>
    <property type="evidence" value="ECO:0007669"/>
    <property type="project" value="InterPro"/>
</dbReference>
<dbReference type="PANTHER" id="PTHR24221">
    <property type="entry name" value="ATP-BINDING CASSETTE SUB-FAMILY B"/>
    <property type="match status" value="1"/>
</dbReference>
<dbReference type="InterPro" id="IPR003439">
    <property type="entry name" value="ABC_transporter-like_ATP-bd"/>
</dbReference>
<dbReference type="InterPro" id="IPR036640">
    <property type="entry name" value="ABC1_TM_sf"/>
</dbReference>
<dbReference type="CDD" id="cd07346">
    <property type="entry name" value="ABC_6TM_exporters"/>
    <property type="match status" value="1"/>
</dbReference>
<evidence type="ECO:0000256" key="6">
    <source>
        <dbReference type="ARBA" id="ARBA00022741"/>
    </source>
</evidence>
<dbReference type="PROSITE" id="PS00211">
    <property type="entry name" value="ABC_TRANSPORTER_1"/>
    <property type="match status" value="1"/>
</dbReference>
<evidence type="ECO:0000256" key="7">
    <source>
        <dbReference type="ARBA" id="ARBA00022840"/>
    </source>
</evidence>
<dbReference type="Proteomes" id="UP000287547">
    <property type="component" value="Unassembled WGS sequence"/>
</dbReference>
<name>A0A428Z2Q5_KIBAR</name>
<feature type="transmembrane region" description="Helical" evidence="12">
    <location>
        <begin position="148"/>
        <end position="173"/>
    </location>
</feature>
<dbReference type="AlphaFoldDB" id="A0A428Z2Q5"/>
<evidence type="ECO:0000256" key="5">
    <source>
        <dbReference type="ARBA" id="ARBA00022692"/>
    </source>
</evidence>
<dbReference type="SUPFAM" id="SSF52540">
    <property type="entry name" value="P-loop containing nucleoside triphosphate hydrolases"/>
    <property type="match status" value="1"/>
</dbReference>
<comment type="caution">
    <text evidence="15">The sequence shown here is derived from an EMBL/GenBank/DDBJ whole genome shotgun (WGS) entry which is preliminary data.</text>
</comment>
<keyword evidence="9 12" id="KW-0472">Membrane</keyword>
<evidence type="ECO:0000256" key="12">
    <source>
        <dbReference type="SAM" id="Phobius"/>
    </source>
</evidence>
<keyword evidence="3" id="KW-1003">Cell membrane</keyword>
<feature type="transmembrane region" description="Helical" evidence="12">
    <location>
        <begin position="179"/>
        <end position="200"/>
    </location>
</feature>
<dbReference type="InterPro" id="IPR003593">
    <property type="entry name" value="AAA+_ATPase"/>
</dbReference>
<dbReference type="RefSeq" id="WP_051795098.1">
    <property type="nucleotide sequence ID" value="NZ_QHKI01000031.1"/>
</dbReference>
<dbReference type="Pfam" id="PF00664">
    <property type="entry name" value="ABC_membrane"/>
    <property type="match status" value="1"/>
</dbReference>
<feature type="transmembrane region" description="Helical" evidence="12">
    <location>
        <begin position="272"/>
        <end position="292"/>
    </location>
</feature>
<dbReference type="GO" id="GO:0034040">
    <property type="term" value="F:ATPase-coupled lipid transmembrane transporter activity"/>
    <property type="evidence" value="ECO:0007669"/>
    <property type="project" value="TreeGrafter"/>
</dbReference>
<evidence type="ECO:0000256" key="4">
    <source>
        <dbReference type="ARBA" id="ARBA00022519"/>
    </source>
</evidence>
<dbReference type="Pfam" id="PF00005">
    <property type="entry name" value="ABC_tran"/>
    <property type="match status" value="1"/>
</dbReference>
<keyword evidence="2" id="KW-0813">Transport</keyword>
<comment type="subcellular location">
    <subcellularLocation>
        <location evidence="1">Cell inner membrane</location>
        <topology evidence="1">Multi-pass membrane protein</topology>
    </subcellularLocation>
</comment>
<evidence type="ECO:0000313" key="16">
    <source>
        <dbReference type="Proteomes" id="UP000287547"/>
    </source>
</evidence>
<feature type="region of interest" description="Disordered" evidence="11">
    <location>
        <begin position="1"/>
        <end position="24"/>
    </location>
</feature>
<feature type="transmembrane region" description="Helical" evidence="12">
    <location>
        <begin position="77"/>
        <end position="95"/>
    </location>
</feature>
<dbReference type="InterPro" id="IPR011527">
    <property type="entry name" value="ABC1_TM_dom"/>
</dbReference>
<evidence type="ECO:0000256" key="9">
    <source>
        <dbReference type="ARBA" id="ARBA00023136"/>
    </source>
</evidence>
<dbReference type="EMBL" id="QHKI01000031">
    <property type="protein sequence ID" value="RSM80006.1"/>
    <property type="molecule type" value="Genomic_DNA"/>
</dbReference>
<comment type="similarity">
    <text evidence="10">Belongs to the ABC transporter superfamily. Siderophore-Fe(3+) uptake transporter (SIUT) (TC 3.A.1.21) family.</text>
</comment>
<evidence type="ECO:0000256" key="11">
    <source>
        <dbReference type="SAM" id="MobiDB-lite"/>
    </source>
</evidence>
<dbReference type="OrthoDB" id="9806127at2"/>
<keyword evidence="4" id="KW-0997">Cell inner membrane</keyword>
<keyword evidence="5 12" id="KW-0812">Transmembrane</keyword>
<evidence type="ECO:0000256" key="8">
    <source>
        <dbReference type="ARBA" id="ARBA00022989"/>
    </source>
</evidence>
<dbReference type="PROSITE" id="PS50893">
    <property type="entry name" value="ABC_TRANSPORTER_2"/>
    <property type="match status" value="1"/>
</dbReference>
<keyword evidence="6" id="KW-0547">Nucleotide-binding</keyword>
<evidence type="ECO:0000256" key="10">
    <source>
        <dbReference type="ARBA" id="ARBA00023455"/>
    </source>
</evidence>
<dbReference type="GO" id="GO:0005886">
    <property type="term" value="C:plasma membrane"/>
    <property type="evidence" value="ECO:0007669"/>
    <property type="project" value="UniProtKB-SubCell"/>
</dbReference>
<feature type="transmembrane region" description="Helical" evidence="12">
    <location>
        <begin position="40"/>
        <end position="65"/>
    </location>
</feature>
<protein>
    <submittedName>
        <fullName evidence="15">ABC transporter ATP-binding protein</fullName>
    </submittedName>
</protein>
<organism evidence="15 16">
    <name type="scientific">Kibdelosporangium aridum</name>
    <dbReference type="NCBI Taxonomy" id="2030"/>
    <lineage>
        <taxon>Bacteria</taxon>
        <taxon>Bacillati</taxon>
        <taxon>Actinomycetota</taxon>
        <taxon>Actinomycetes</taxon>
        <taxon>Pseudonocardiales</taxon>
        <taxon>Pseudonocardiaceae</taxon>
        <taxon>Kibdelosporangium</taxon>
    </lineage>
</organism>
<dbReference type="FunFam" id="3.40.50.300:FF:000221">
    <property type="entry name" value="Multidrug ABC transporter ATP-binding protein"/>
    <property type="match status" value="1"/>
</dbReference>
<reference evidence="15 16" key="1">
    <citation type="submission" date="2018-05" db="EMBL/GenBank/DDBJ databases">
        <title>Evolution of GPA BGCs.</title>
        <authorList>
            <person name="Waglechner N."/>
            <person name="Wright G.D."/>
        </authorList>
    </citation>
    <scope>NUCLEOTIDE SEQUENCE [LARGE SCALE GENOMIC DNA]</scope>
    <source>
        <strain evidence="15 16">A82846</strain>
    </source>
</reference>
<keyword evidence="7 15" id="KW-0067">ATP-binding</keyword>
<accession>A0A428Z2Q5</accession>
<dbReference type="SMART" id="SM00382">
    <property type="entry name" value="AAA"/>
    <property type="match status" value="1"/>
</dbReference>
<sequence length="610" mass="65310">MSVTIAPEADQAPDTTSGAASRSDPGKALYRVLTPVKQRLATAVIVSGFAALIGVAGFAVIALALRELLAADPDARVVTLLLAGALVGLLARFGLRALAFRISHLASYDLEVHLRTRLAEHLARIPLGEVQRLGSGAAKKIIQDDVRALHIAVADSVPLLGFSVVQPVAALIALGVLDWRLLLAVLAIVPIVMIGMRLAMRDYADSRRKYDEANEAINAAVVEFVQGMPVVRTFDDGSSSFRRFAQRVHDFTAATSAWQDTSRPAMILSRAAMAPLPTLLIVLAVGVWLTSIGSMSPAQLLGALILGTLPVESILPLIHLSHHINESKAGAARIVELLDIPPLPEPAKPREPQDGSIRLRGVRFSYDDRPALAGVDLDVPSGTVCALVGASGSGKSTIARLIPRFWDVNDGEVLVGGVDVRQIPPDVLLRHVSLVFQDPFLLDDTVTENIRLARPDASDDEVQAAARAAQAHDFIVNELPQGYDTLVGERGARLSGGQRQRITIARAMLADAPIVILDEATAFADPENEAAIQDAVAELTGGRTVVVIAHRLSTVVDADQIVVLDAGRVAERGTHRQLLDADGRYARLWEHHQRARTWGITTSTSQEVAR</sequence>
<dbReference type="GO" id="GO:0140359">
    <property type="term" value="F:ABC-type transporter activity"/>
    <property type="evidence" value="ECO:0007669"/>
    <property type="project" value="InterPro"/>
</dbReference>
<dbReference type="Gene3D" id="3.40.50.300">
    <property type="entry name" value="P-loop containing nucleotide triphosphate hydrolases"/>
    <property type="match status" value="1"/>
</dbReference>
<gene>
    <name evidence="15" type="ORF">DMH04_30885</name>
</gene>
<evidence type="ECO:0000256" key="3">
    <source>
        <dbReference type="ARBA" id="ARBA00022475"/>
    </source>
</evidence>
<feature type="domain" description="ABC transporter" evidence="13">
    <location>
        <begin position="357"/>
        <end position="591"/>
    </location>
</feature>
<dbReference type="GO" id="GO:0005524">
    <property type="term" value="F:ATP binding"/>
    <property type="evidence" value="ECO:0007669"/>
    <property type="project" value="UniProtKB-KW"/>
</dbReference>
<evidence type="ECO:0000313" key="15">
    <source>
        <dbReference type="EMBL" id="RSM80006.1"/>
    </source>
</evidence>
<feature type="domain" description="ABC transmembrane type-1" evidence="14">
    <location>
        <begin position="41"/>
        <end position="306"/>
    </location>
</feature>
<dbReference type="SUPFAM" id="SSF90123">
    <property type="entry name" value="ABC transporter transmembrane region"/>
    <property type="match status" value="1"/>
</dbReference>
<dbReference type="PANTHER" id="PTHR24221:SF654">
    <property type="entry name" value="ATP-BINDING CASSETTE SUB-FAMILY B MEMBER 6"/>
    <property type="match status" value="1"/>
</dbReference>
<dbReference type="InterPro" id="IPR027417">
    <property type="entry name" value="P-loop_NTPase"/>
</dbReference>
<dbReference type="InterPro" id="IPR017871">
    <property type="entry name" value="ABC_transporter-like_CS"/>
</dbReference>
<evidence type="ECO:0000259" key="14">
    <source>
        <dbReference type="PROSITE" id="PS50929"/>
    </source>
</evidence>
<evidence type="ECO:0000259" key="13">
    <source>
        <dbReference type="PROSITE" id="PS50893"/>
    </source>
</evidence>
<evidence type="ECO:0000256" key="1">
    <source>
        <dbReference type="ARBA" id="ARBA00004429"/>
    </source>
</evidence>
<evidence type="ECO:0000256" key="2">
    <source>
        <dbReference type="ARBA" id="ARBA00022448"/>
    </source>
</evidence>